<accession>A0A1V0SDX0</accession>
<dbReference type="EMBL" id="KY684088">
    <property type="protein sequence ID" value="ARF09858.1"/>
    <property type="molecule type" value="Genomic_DNA"/>
</dbReference>
<gene>
    <name evidence="1" type="ORF">Indivirus_4_30</name>
</gene>
<proteinExistence type="predicted"/>
<evidence type="ECO:0000313" key="1">
    <source>
        <dbReference type="EMBL" id="ARF09858.1"/>
    </source>
</evidence>
<sequence length="293" mass="34424">MVAKEIQISGGKSMPIREFNLDWMCKNPSICMIAKRGSGKSWVCRAILKHFSHLPGGVIIAKTERMSCFYGNFFPDSYIHYEYKSEILENLLFRQEQIIEKCKKRYSQGKKVDPRAFLLMDDCLASKGTWMNDQPILEVFYNGRHYQLLFILTMQFPLGIRPELRCNFDYIFLLAEDFYSNQKRLYDHYAGMFPSFDLFRQVFLQVTDDFGCMVIVNRGARKDILDKVFYYKAPNEDIGIIGCEQFKKFHSKNYNSNWKTEGKSFDMNNYVKKNKQSIVVNKITDDHGGNKNY</sequence>
<reference evidence="1" key="1">
    <citation type="journal article" date="2017" name="Science">
        <title>Giant viruses with an expanded complement of translation system components.</title>
        <authorList>
            <person name="Schulz F."/>
            <person name="Yutin N."/>
            <person name="Ivanova N.N."/>
            <person name="Ortega D.R."/>
            <person name="Lee T.K."/>
            <person name="Vierheilig J."/>
            <person name="Daims H."/>
            <person name="Horn M."/>
            <person name="Wagner M."/>
            <person name="Jensen G.J."/>
            <person name="Kyrpides N.C."/>
            <person name="Koonin E.V."/>
            <person name="Woyke T."/>
        </authorList>
    </citation>
    <scope>NUCLEOTIDE SEQUENCE</scope>
    <source>
        <strain evidence="1">ILV1</strain>
    </source>
</reference>
<dbReference type="SUPFAM" id="SSF52540">
    <property type="entry name" value="P-loop containing nucleoside triphosphate hydrolases"/>
    <property type="match status" value="1"/>
</dbReference>
<organism evidence="1">
    <name type="scientific">Indivirus ILV1</name>
    <dbReference type="NCBI Taxonomy" id="1977633"/>
    <lineage>
        <taxon>Viruses</taxon>
        <taxon>Varidnaviria</taxon>
        <taxon>Bamfordvirae</taxon>
        <taxon>Nucleocytoviricota</taxon>
        <taxon>Megaviricetes</taxon>
        <taxon>Imitervirales</taxon>
        <taxon>Mimiviridae</taxon>
        <taxon>Klosneuvirinae</taxon>
        <taxon>Indivirus</taxon>
    </lineage>
</organism>
<name>A0A1V0SDX0_9VIRU</name>
<dbReference type="InterPro" id="IPR027417">
    <property type="entry name" value="P-loop_NTPase"/>
</dbReference>
<protein>
    <submittedName>
        <fullName evidence="1">Packaging ATPase</fullName>
    </submittedName>
</protein>